<dbReference type="HOGENOM" id="CLU_044612_1_0_1"/>
<dbReference type="OrthoDB" id="10029320at2759"/>
<keyword evidence="2" id="KW-1185">Reference proteome</keyword>
<dbReference type="GO" id="GO:0004497">
    <property type="term" value="F:monooxygenase activity"/>
    <property type="evidence" value="ECO:0007669"/>
    <property type="project" value="InterPro"/>
</dbReference>
<dbReference type="GO" id="GO:0020037">
    <property type="term" value="F:heme binding"/>
    <property type="evidence" value="ECO:0007669"/>
    <property type="project" value="InterPro"/>
</dbReference>
<name>A0A0C9X8I1_9AGAR</name>
<protein>
    <recommendedName>
        <fullName evidence="3">Cytochrome P450</fullName>
    </recommendedName>
</protein>
<accession>A0A0C9X8I1</accession>
<reference evidence="1 2" key="1">
    <citation type="submission" date="2014-04" db="EMBL/GenBank/DDBJ databases">
        <authorList>
            <consortium name="DOE Joint Genome Institute"/>
            <person name="Kuo A."/>
            <person name="Kohler A."/>
            <person name="Nagy L.G."/>
            <person name="Floudas D."/>
            <person name="Copeland A."/>
            <person name="Barry K.W."/>
            <person name="Cichocki N."/>
            <person name="Veneault-Fourrey C."/>
            <person name="LaButti K."/>
            <person name="Lindquist E.A."/>
            <person name="Lipzen A."/>
            <person name="Lundell T."/>
            <person name="Morin E."/>
            <person name="Murat C."/>
            <person name="Sun H."/>
            <person name="Tunlid A."/>
            <person name="Henrissat B."/>
            <person name="Grigoriev I.V."/>
            <person name="Hibbett D.S."/>
            <person name="Martin F."/>
            <person name="Nordberg H.P."/>
            <person name="Cantor M.N."/>
            <person name="Hua S.X."/>
        </authorList>
    </citation>
    <scope>NUCLEOTIDE SEQUENCE [LARGE SCALE GENOMIC DNA]</scope>
    <source>
        <strain evidence="1 2">LaAM-08-1</strain>
    </source>
</reference>
<proteinExistence type="predicted"/>
<dbReference type="GO" id="GO:0005506">
    <property type="term" value="F:iron ion binding"/>
    <property type="evidence" value="ECO:0007669"/>
    <property type="project" value="InterPro"/>
</dbReference>
<dbReference type="GO" id="GO:0016705">
    <property type="term" value="F:oxidoreductase activity, acting on paired donors, with incorporation or reduction of molecular oxygen"/>
    <property type="evidence" value="ECO:0007669"/>
    <property type="project" value="InterPro"/>
</dbReference>
<sequence length="422" mass="47212">MILISSPLVLWIALIIIVSILLASRYFNVLSSSPSTIHVHRSVGSIRAFLHPSNKGIRELLTERARANDHLRKGMGLDNTFVSPDLAVHKKFTMQVRELIKTPQARWTDFRELTTQAIHAELANSESGALFDRFVQCVTLRVVLVGIMGVNIAVDSLDSESIVVVVDGITQLWSLSKNPGPSSRKLLVQLKYHLRRLVPDEDTFPNPLNFVVPAWETLWRVIATAIAYTHDNPRLRGLFLDLYVNPKEEVFRAEQRDGVSVKGVVDETMRLHPPSRHISRMQPRLRWSWVPGVLLNAMEHLWPGTQFQFQRGYADVEEVQRSGVWGDDAHVFDPTRHSTGRLREGQAETMSFSFGFGPLRCVAASWAPMAVAVIGASIFDFLEGGEYTLVPGPKIGAREGWKGWRIESSSCGGSISSAEKQS</sequence>
<organism evidence="1 2">
    <name type="scientific">Laccaria amethystina LaAM-08-1</name>
    <dbReference type="NCBI Taxonomy" id="1095629"/>
    <lineage>
        <taxon>Eukaryota</taxon>
        <taxon>Fungi</taxon>
        <taxon>Dikarya</taxon>
        <taxon>Basidiomycota</taxon>
        <taxon>Agaricomycotina</taxon>
        <taxon>Agaricomycetes</taxon>
        <taxon>Agaricomycetidae</taxon>
        <taxon>Agaricales</taxon>
        <taxon>Agaricineae</taxon>
        <taxon>Hydnangiaceae</taxon>
        <taxon>Laccaria</taxon>
    </lineage>
</organism>
<dbReference type="AlphaFoldDB" id="A0A0C9X8I1"/>
<dbReference type="Proteomes" id="UP000054477">
    <property type="component" value="Unassembled WGS sequence"/>
</dbReference>
<evidence type="ECO:0000313" key="2">
    <source>
        <dbReference type="Proteomes" id="UP000054477"/>
    </source>
</evidence>
<dbReference type="SUPFAM" id="SSF48264">
    <property type="entry name" value="Cytochrome P450"/>
    <property type="match status" value="1"/>
</dbReference>
<reference evidence="2" key="2">
    <citation type="submission" date="2015-01" db="EMBL/GenBank/DDBJ databases">
        <title>Evolutionary Origins and Diversification of the Mycorrhizal Mutualists.</title>
        <authorList>
            <consortium name="DOE Joint Genome Institute"/>
            <consortium name="Mycorrhizal Genomics Consortium"/>
            <person name="Kohler A."/>
            <person name="Kuo A."/>
            <person name="Nagy L.G."/>
            <person name="Floudas D."/>
            <person name="Copeland A."/>
            <person name="Barry K.W."/>
            <person name="Cichocki N."/>
            <person name="Veneault-Fourrey C."/>
            <person name="LaButti K."/>
            <person name="Lindquist E.A."/>
            <person name="Lipzen A."/>
            <person name="Lundell T."/>
            <person name="Morin E."/>
            <person name="Murat C."/>
            <person name="Riley R."/>
            <person name="Ohm R."/>
            <person name="Sun H."/>
            <person name="Tunlid A."/>
            <person name="Henrissat B."/>
            <person name="Grigoriev I.V."/>
            <person name="Hibbett D.S."/>
            <person name="Martin F."/>
        </authorList>
    </citation>
    <scope>NUCLEOTIDE SEQUENCE [LARGE SCALE GENOMIC DNA]</scope>
    <source>
        <strain evidence="2">LaAM-08-1</strain>
    </source>
</reference>
<evidence type="ECO:0000313" key="1">
    <source>
        <dbReference type="EMBL" id="KIK01366.1"/>
    </source>
</evidence>
<dbReference type="EMBL" id="KN838608">
    <property type="protein sequence ID" value="KIK01366.1"/>
    <property type="molecule type" value="Genomic_DNA"/>
</dbReference>
<dbReference type="Gene3D" id="1.10.630.10">
    <property type="entry name" value="Cytochrome P450"/>
    <property type="match status" value="1"/>
</dbReference>
<gene>
    <name evidence="1" type="ORF">K443DRAFT_132353</name>
</gene>
<dbReference type="STRING" id="1095629.A0A0C9X8I1"/>
<evidence type="ECO:0008006" key="3">
    <source>
        <dbReference type="Google" id="ProtNLM"/>
    </source>
</evidence>
<dbReference type="InterPro" id="IPR036396">
    <property type="entry name" value="Cyt_P450_sf"/>
</dbReference>